<accession>A0A517T7J3</accession>
<keyword evidence="3" id="KW-1185">Reference proteome</keyword>
<keyword evidence="1" id="KW-1133">Transmembrane helix</keyword>
<evidence type="ECO:0008006" key="4">
    <source>
        <dbReference type="Google" id="ProtNLM"/>
    </source>
</evidence>
<dbReference type="AlphaFoldDB" id="A0A517T7J3"/>
<dbReference type="EMBL" id="CP036316">
    <property type="protein sequence ID" value="QDT64346.1"/>
    <property type="molecule type" value="Genomic_DNA"/>
</dbReference>
<dbReference type="Pfam" id="PF10011">
    <property type="entry name" value="DUF2254"/>
    <property type="match status" value="1"/>
</dbReference>
<dbReference type="Proteomes" id="UP000319976">
    <property type="component" value="Chromosome"/>
</dbReference>
<feature type="transmembrane region" description="Helical" evidence="1">
    <location>
        <begin position="136"/>
        <end position="156"/>
    </location>
</feature>
<organism evidence="2 3">
    <name type="scientific">Calycomorphotria hydatis</name>
    <dbReference type="NCBI Taxonomy" id="2528027"/>
    <lineage>
        <taxon>Bacteria</taxon>
        <taxon>Pseudomonadati</taxon>
        <taxon>Planctomycetota</taxon>
        <taxon>Planctomycetia</taxon>
        <taxon>Planctomycetales</taxon>
        <taxon>Planctomycetaceae</taxon>
        <taxon>Calycomorphotria</taxon>
    </lineage>
</organism>
<dbReference type="InterPro" id="IPR018723">
    <property type="entry name" value="DUF2254_membrane"/>
</dbReference>
<evidence type="ECO:0000256" key="1">
    <source>
        <dbReference type="SAM" id="Phobius"/>
    </source>
</evidence>
<evidence type="ECO:0000313" key="3">
    <source>
        <dbReference type="Proteomes" id="UP000319976"/>
    </source>
</evidence>
<keyword evidence="1" id="KW-0812">Transmembrane</keyword>
<gene>
    <name evidence="2" type="ORF">V22_15800</name>
</gene>
<sequence>MATWIENFWRTVTNGFWFVPGIFLVVGITLGILAPEFDRLFGGELPSKVEVSATTARATLTTICGAMFTVTGIVFSTTIVALSITSGQLGPRLLRNFMRQMITQVTLGICLATSTYCLVLLPHVDKVEDGVFVPHISISIAGILSIATLVTIVIFIHRVAYSMQAQNVVADVSADLNASIQRLFPSNMGDTLNSGEKGKAESEERKEQWKTVWSKFDEVETLKITSSKDGYLQAIDHERLFHFADLHDICIRILARPGDYVSDQQPFADLKQEQHIDNRDLLPLRNAFITGNIRTTQQDVECAIDEVVEIALRALSPGINDPFTAMTCIDFLSSSLRRFVGQQQESGLRYGPEEQLRLITRPREFSSILEACFNQIRQNSVGNVAVAIRLLEAISSIAECTDKSNHRYALAQQAMMILEANKKAQLVEFDFQAIKQRFRALHEDLQLEVADDLFR</sequence>
<dbReference type="RefSeq" id="WP_197440016.1">
    <property type="nucleotide sequence ID" value="NZ_CP036316.1"/>
</dbReference>
<feature type="transmembrane region" description="Helical" evidence="1">
    <location>
        <begin position="54"/>
        <end position="84"/>
    </location>
</feature>
<dbReference type="KEGG" id="chya:V22_15800"/>
<feature type="transmembrane region" description="Helical" evidence="1">
    <location>
        <begin position="105"/>
        <end position="124"/>
    </location>
</feature>
<feature type="transmembrane region" description="Helical" evidence="1">
    <location>
        <begin position="12"/>
        <end position="34"/>
    </location>
</feature>
<reference evidence="2 3" key="1">
    <citation type="submission" date="2019-02" db="EMBL/GenBank/DDBJ databases">
        <title>Deep-cultivation of Planctomycetes and their phenomic and genomic characterization uncovers novel biology.</title>
        <authorList>
            <person name="Wiegand S."/>
            <person name="Jogler M."/>
            <person name="Boedeker C."/>
            <person name="Pinto D."/>
            <person name="Vollmers J."/>
            <person name="Rivas-Marin E."/>
            <person name="Kohn T."/>
            <person name="Peeters S.H."/>
            <person name="Heuer A."/>
            <person name="Rast P."/>
            <person name="Oberbeckmann S."/>
            <person name="Bunk B."/>
            <person name="Jeske O."/>
            <person name="Meyerdierks A."/>
            <person name="Storesund J.E."/>
            <person name="Kallscheuer N."/>
            <person name="Luecker S."/>
            <person name="Lage O.M."/>
            <person name="Pohl T."/>
            <person name="Merkel B.J."/>
            <person name="Hornburger P."/>
            <person name="Mueller R.-W."/>
            <person name="Bruemmer F."/>
            <person name="Labrenz M."/>
            <person name="Spormann A.M."/>
            <person name="Op den Camp H."/>
            <person name="Overmann J."/>
            <person name="Amann R."/>
            <person name="Jetten M.S.M."/>
            <person name="Mascher T."/>
            <person name="Medema M.H."/>
            <person name="Devos D.P."/>
            <person name="Kaster A.-K."/>
            <person name="Ovreas L."/>
            <person name="Rohde M."/>
            <person name="Galperin M.Y."/>
            <person name="Jogler C."/>
        </authorList>
    </citation>
    <scope>NUCLEOTIDE SEQUENCE [LARGE SCALE GENOMIC DNA]</scope>
    <source>
        <strain evidence="2 3">V22</strain>
    </source>
</reference>
<protein>
    <recommendedName>
        <fullName evidence="4">DUF2254 domain-containing protein</fullName>
    </recommendedName>
</protein>
<keyword evidence="1" id="KW-0472">Membrane</keyword>
<name>A0A517T7J3_9PLAN</name>
<proteinExistence type="predicted"/>
<evidence type="ECO:0000313" key="2">
    <source>
        <dbReference type="EMBL" id="QDT64346.1"/>
    </source>
</evidence>